<accession>A0ABP8ZI32</accession>
<dbReference type="InterPro" id="IPR024775">
    <property type="entry name" value="DinB-like"/>
</dbReference>
<dbReference type="RefSeq" id="WP_264542554.1">
    <property type="nucleotide sequence ID" value="NZ_BAABIP010000005.1"/>
</dbReference>
<dbReference type="Proteomes" id="UP001500141">
    <property type="component" value="Unassembled WGS sequence"/>
</dbReference>
<comment type="caution">
    <text evidence="2">The sequence shown here is derived from an EMBL/GenBank/DDBJ whole genome shotgun (WGS) entry which is preliminary data.</text>
</comment>
<name>A0ABP8ZI32_9FLAO</name>
<evidence type="ECO:0000313" key="2">
    <source>
        <dbReference type="EMBL" id="GAA4756984.1"/>
    </source>
</evidence>
<dbReference type="Gene3D" id="1.20.120.450">
    <property type="entry name" value="dinb family like domain"/>
    <property type="match status" value="1"/>
</dbReference>
<dbReference type="EMBL" id="BAABIP010000005">
    <property type="protein sequence ID" value="GAA4756984.1"/>
    <property type="molecule type" value="Genomic_DNA"/>
</dbReference>
<feature type="domain" description="DinB-like" evidence="1">
    <location>
        <begin position="27"/>
        <end position="146"/>
    </location>
</feature>
<dbReference type="Pfam" id="PF12867">
    <property type="entry name" value="DinB_2"/>
    <property type="match status" value="1"/>
</dbReference>
<dbReference type="SUPFAM" id="SSF109854">
    <property type="entry name" value="DinB/YfiT-like putative metalloenzymes"/>
    <property type="match status" value="1"/>
</dbReference>
<keyword evidence="3" id="KW-1185">Reference proteome</keyword>
<protein>
    <recommendedName>
        <fullName evidence="1">DinB-like domain-containing protein</fullName>
    </recommendedName>
</protein>
<organism evidence="2 3">
    <name type="scientific">Flavobacterium hankyongi</name>
    <dbReference type="NCBI Taxonomy" id="1176532"/>
    <lineage>
        <taxon>Bacteria</taxon>
        <taxon>Pseudomonadati</taxon>
        <taxon>Bacteroidota</taxon>
        <taxon>Flavobacteriia</taxon>
        <taxon>Flavobacteriales</taxon>
        <taxon>Flavobacteriaceae</taxon>
        <taxon>Flavobacterium</taxon>
    </lineage>
</organism>
<gene>
    <name evidence="2" type="ORF">GCM10023230_00710</name>
</gene>
<dbReference type="InterPro" id="IPR034660">
    <property type="entry name" value="DinB/YfiT-like"/>
</dbReference>
<evidence type="ECO:0000259" key="1">
    <source>
        <dbReference type="Pfam" id="PF12867"/>
    </source>
</evidence>
<sequence>MIHFYAYQIEELIKETKQLYLKNINCDYSFKSSDDKWSKNEILGHLVDSAINNLKRFTESQLSDTTYLVTVYNQDELVRINKYQKKKFDDLLKLWYHLNKQIAFILKDIPEEQLKTKINLYDLSICDLEFLIEDYITHMKHHLKQIFE</sequence>
<reference evidence="3" key="1">
    <citation type="journal article" date="2019" name="Int. J. Syst. Evol. Microbiol.">
        <title>The Global Catalogue of Microorganisms (GCM) 10K type strain sequencing project: providing services to taxonomists for standard genome sequencing and annotation.</title>
        <authorList>
            <consortium name="The Broad Institute Genomics Platform"/>
            <consortium name="The Broad Institute Genome Sequencing Center for Infectious Disease"/>
            <person name="Wu L."/>
            <person name="Ma J."/>
        </authorList>
    </citation>
    <scope>NUCLEOTIDE SEQUENCE [LARGE SCALE GENOMIC DNA]</scope>
    <source>
        <strain evidence="3">JCM 18198</strain>
    </source>
</reference>
<evidence type="ECO:0000313" key="3">
    <source>
        <dbReference type="Proteomes" id="UP001500141"/>
    </source>
</evidence>
<proteinExistence type="predicted"/>